<protein>
    <recommendedName>
        <fullName evidence="3">NodB homology domain-containing protein</fullName>
    </recommendedName>
</protein>
<proteinExistence type="predicted"/>
<accession>A0A8J3ALI7</accession>
<gene>
    <name evidence="4" type="ORF">GCM10007380_34010</name>
</gene>
<dbReference type="InterPro" id="IPR002509">
    <property type="entry name" value="NODB_dom"/>
</dbReference>
<dbReference type="Pfam" id="PF01522">
    <property type="entry name" value="Polysacc_deac_1"/>
    <property type="match status" value="1"/>
</dbReference>
<dbReference type="GO" id="GO:0016810">
    <property type="term" value="F:hydrolase activity, acting on carbon-nitrogen (but not peptide) bonds"/>
    <property type="evidence" value="ECO:0007669"/>
    <property type="project" value="InterPro"/>
</dbReference>
<dbReference type="InterPro" id="IPR011330">
    <property type="entry name" value="Glyco_hydro/deAcase_b/a-brl"/>
</dbReference>
<feature type="domain" description="NodB homology" evidence="3">
    <location>
        <begin position="50"/>
        <end position="134"/>
    </location>
</feature>
<keyword evidence="1" id="KW-0433">Leucine-rich repeat</keyword>
<dbReference type="RefSeq" id="WP_088001252.1">
    <property type="nucleotide sequence ID" value="NZ_BMHB01000002.1"/>
</dbReference>
<organism evidence="4 5">
    <name type="scientific">Gottfriedia solisilvae</name>
    <dbReference type="NCBI Taxonomy" id="1516104"/>
    <lineage>
        <taxon>Bacteria</taxon>
        <taxon>Bacillati</taxon>
        <taxon>Bacillota</taxon>
        <taxon>Bacilli</taxon>
        <taxon>Bacillales</taxon>
        <taxon>Bacillaceae</taxon>
        <taxon>Gottfriedia</taxon>
    </lineage>
</organism>
<dbReference type="PROSITE" id="PS51450">
    <property type="entry name" value="LRR"/>
    <property type="match status" value="1"/>
</dbReference>
<dbReference type="PANTHER" id="PTHR46652:SF3">
    <property type="entry name" value="LEUCINE-RICH REPEAT-CONTAINING PROTEIN 9"/>
    <property type="match status" value="1"/>
</dbReference>
<dbReference type="PANTHER" id="PTHR46652">
    <property type="entry name" value="LEUCINE-RICH REPEAT AND IQ DOMAIN-CONTAINING PROTEIN 1-RELATED"/>
    <property type="match status" value="1"/>
</dbReference>
<evidence type="ECO:0000313" key="4">
    <source>
        <dbReference type="EMBL" id="GGI16648.1"/>
    </source>
</evidence>
<dbReference type="InterPro" id="IPR050836">
    <property type="entry name" value="SDS22/Internalin_LRR"/>
</dbReference>
<sequence>MRVLIEEYLRERISTYYKGKFWKRLIKDIKNKNSNIHIKSEDKHIPYINKPGIAFSFDDSFRINDWYKYGKDLFGFYDVKVTFNINAFHHFEGQREHTQKEIDMLIDLQSKGHEIAHHGFKHENAVNYSNEFGLNNWVEHEIKPLFKWIENQSHSKTKEKFKKPVTYSFPYVSYTESHILELVSKYFKVVRGGFSDRNNLVGFNHTGYAPSIGIDEIVLSDVDYVKKILRIAKELGTNVIFMCHSILPDEVDWNDFGWEEQSLESGKYRISPKTIQDIIDEAKNIDLEFYTTSEIAGVATFIDRNMESSIREIISNPLEQWISISELSKITELDLSGKNISNLDGIQYFLNLEKLNLSNNNITDFRLLEKLPKLKKIDLSNNLESKNETFYHSKKIAE</sequence>
<keyword evidence="2" id="KW-0677">Repeat</keyword>
<dbReference type="OrthoDB" id="2814554at2"/>
<dbReference type="Gene3D" id="3.20.20.370">
    <property type="entry name" value="Glycoside hydrolase/deacetylase"/>
    <property type="match status" value="1"/>
</dbReference>
<dbReference type="SUPFAM" id="SSF52075">
    <property type="entry name" value="Outer arm dynein light chain 1"/>
    <property type="match status" value="1"/>
</dbReference>
<dbReference type="SUPFAM" id="SSF88713">
    <property type="entry name" value="Glycoside hydrolase/deacetylase"/>
    <property type="match status" value="1"/>
</dbReference>
<dbReference type="Gene3D" id="3.80.10.10">
    <property type="entry name" value="Ribonuclease Inhibitor"/>
    <property type="match status" value="1"/>
</dbReference>
<name>A0A8J3ALI7_9BACI</name>
<reference evidence="5" key="1">
    <citation type="journal article" date="2019" name="Int. J. Syst. Evol. Microbiol.">
        <title>The Global Catalogue of Microorganisms (GCM) 10K type strain sequencing project: providing services to taxonomists for standard genome sequencing and annotation.</title>
        <authorList>
            <consortium name="The Broad Institute Genomics Platform"/>
            <consortium name="The Broad Institute Genome Sequencing Center for Infectious Disease"/>
            <person name="Wu L."/>
            <person name="Ma J."/>
        </authorList>
    </citation>
    <scope>NUCLEOTIDE SEQUENCE [LARGE SCALE GENOMIC DNA]</scope>
    <source>
        <strain evidence="5">CGMCC 1.14993</strain>
    </source>
</reference>
<dbReference type="GO" id="GO:0005975">
    <property type="term" value="P:carbohydrate metabolic process"/>
    <property type="evidence" value="ECO:0007669"/>
    <property type="project" value="InterPro"/>
</dbReference>
<evidence type="ECO:0000313" key="5">
    <source>
        <dbReference type="Proteomes" id="UP000626244"/>
    </source>
</evidence>
<dbReference type="InterPro" id="IPR025875">
    <property type="entry name" value="Leu-rich_rpt_4"/>
</dbReference>
<evidence type="ECO:0000259" key="3">
    <source>
        <dbReference type="Pfam" id="PF01522"/>
    </source>
</evidence>
<dbReference type="EMBL" id="BMHB01000002">
    <property type="protein sequence ID" value="GGI16648.1"/>
    <property type="molecule type" value="Genomic_DNA"/>
</dbReference>
<comment type="caution">
    <text evidence="4">The sequence shown here is derived from an EMBL/GenBank/DDBJ whole genome shotgun (WGS) entry which is preliminary data.</text>
</comment>
<dbReference type="Pfam" id="PF12799">
    <property type="entry name" value="LRR_4"/>
    <property type="match status" value="1"/>
</dbReference>
<evidence type="ECO:0000256" key="2">
    <source>
        <dbReference type="ARBA" id="ARBA00022737"/>
    </source>
</evidence>
<dbReference type="Proteomes" id="UP000626244">
    <property type="component" value="Unassembled WGS sequence"/>
</dbReference>
<evidence type="ECO:0000256" key="1">
    <source>
        <dbReference type="ARBA" id="ARBA00022614"/>
    </source>
</evidence>
<dbReference type="AlphaFoldDB" id="A0A8J3ALI7"/>
<dbReference type="InterPro" id="IPR001611">
    <property type="entry name" value="Leu-rich_rpt"/>
</dbReference>
<dbReference type="InterPro" id="IPR032675">
    <property type="entry name" value="LRR_dom_sf"/>
</dbReference>
<keyword evidence="5" id="KW-1185">Reference proteome</keyword>